<dbReference type="EMBL" id="MU825918">
    <property type="protein sequence ID" value="KAJ7382668.1"/>
    <property type="molecule type" value="Genomic_DNA"/>
</dbReference>
<gene>
    <name evidence="3" type="primary">NLRP9</name>
    <name evidence="3" type="ORF">OS493_033726</name>
</gene>
<protein>
    <submittedName>
        <fullName evidence="3">Inflammatory response</fullName>
    </submittedName>
</protein>
<evidence type="ECO:0000313" key="4">
    <source>
        <dbReference type="Proteomes" id="UP001163046"/>
    </source>
</evidence>
<dbReference type="PANTHER" id="PTHR24111">
    <property type="entry name" value="LEUCINE-RICH REPEAT-CONTAINING PROTEIN 34"/>
    <property type="match status" value="1"/>
</dbReference>
<dbReference type="OrthoDB" id="5971143at2759"/>
<dbReference type="InterPro" id="IPR001611">
    <property type="entry name" value="Leu-rich_rpt"/>
</dbReference>
<dbReference type="Pfam" id="PF13516">
    <property type="entry name" value="LRR_6"/>
    <property type="match status" value="4"/>
</dbReference>
<dbReference type="SUPFAM" id="SSF52047">
    <property type="entry name" value="RNI-like"/>
    <property type="match status" value="1"/>
</dbReference>
<feature type="compositionally biased region" description="Polar residues" evidence="2">
    <location>
        <begin position="1"/>
        <end position="22"/>
    </location>
</feature>
<reference evidence="3" key="1">
    <citation type="submission" date="2023-01" db="EMBL/GenBank/DDBJ databases">
        <title>Genome assembly of the deep-sea coral Lophelia pertusa.</title>
        <authorList>
            <person name="Herrera S."/>
            <person name="Cordes E."/>
        </authorList>
    </citation>
    <scope>NUCLEOTIDE SEQUENCE</scope>
    <source>
        <strain evidence="3">USNM1676648</strain>
        <tissue evidence="3">Polyp</tissue>
    </source>
</reference>
<proteinExistence type="predicted"/>
<evidence type="ECO:0000256" key="1">
    <source>
        <dbReference type="ARBA" id="ARBA00022737"/>
    </source>
</evidence>
<name>A0A9W9ZJ24_9CNID</name>
<keyword evidence="1" id="KW-0677">Repeat</keyword>
<dbReference type="Proteomes" id="UP001163046">
    <property type="component" value="Unassembled WGS sequence"/>
</dbReference>
<dbReference type="AlphaFoldDB" id="A0A9W9ZJ24"/>
<feature type="region of interest" description="Disordered" evidence="2">
    <location>
        <begin position="1"/>
        <end position="42"/>
    </location>
</feature>
<evidence type="ECO:0000256" key="2">
    <source>
        <dbReference type="SAM" id="MobiDB-lite"/>
    </source>
</evidence>
<keyword evidence="4" id="KW-1185">Reference proteome</keyword>
<dbReference type="InterPro" id="IPR032675">
    <property type="entry name" value="LRR_dom_sf"/>
</dbReference>
<accession>A0A9W9ZJ24</accession>
<dbReference type="Gene3D" id="3.80.10.10">
    <property type="entry name" value="Ribonuclease Inhibitor"/>
    <property type="match status" value="2"/>
</dbReference>
<dbReference type="PANTHER" id="PTHR24111:SF0">
    <property type="entry name" value="LEUCINE-RICH REPEAT-CONTAINING PROTEIN"/>
    <property type="match status" value="1"/>
</dbReference>
<evidence type="ECO:0000313" key="3">
    <source>
        <dbReference type="EMBL" id="KAJ7382668.1"/>
    </source>
</evidence>
<dbReference type="InterPro" id="IPR052201">
    <property type="entry name" value="LRR-containing_regulator"/>
</dbReference>
<sequence length="272" mass="29741">MSDNTQEAQVSTKINAKQQSRINQKEMADESGEESSQGKKPLPFIHNNSNVFVGIQVLQLGCAVGDRGASFIADGLRRNSTLRSLSLANCEISPVGLADIFQALSGNRYLKHLCVKGNHYDPSNCDSLAEMLVCNNTLTDLDLGSCDLRGLSKKVIHALCINNTLTSLKLARNGLGNADMSALSQVFSHPSQLSKLTKLDLSFNFIFPESLSVLASSLQRIRPRKLDELKLTQSRPCPAFHQVLLSLHSVVQNVIVEYLDPATLLADFVSQM</sequence>
<dbReference type="SMART" id="SM00368">
    <property type="entry name" value="LRR_RI"/>
    <property type="match status" value="4"/>
</dbReference>
<comment type="caution">
    <text evidence="3">The sequence shown here is derived from an EMBL/GenBank/DDBJ whole genome shotgun (WGS) entry which is preliminary data.</text>
</comment>
<organism evidence="3 4">
    <name type="scientific">Desmophyllum pertusum</name>
    <dbReference type="NCBI Taxonomy" id="174260"/>
    <lineage>
        <taxon>Eukaryota</taxon>
        <taxon>Metazoa</taxon>
        <taxon>Cnidaria</taxon>
        <taxon>Anthozoa</taxon>
        <taxon>Hexacorallia</taxon>
        <taxon>Scleractinia</taxon>
        <taxon>Caryophylliina</taxon>
        <taxon>Caryophylliidae</taxon>
        <taxon>Desmophyllum</taxon>
    </lineage>
</organism>